<dbReference type="InterPro" id="IPR003474">
    <property type="entry name" value="Glcn_transporter"/>
</dbReference>
<dbReference type="Proteomes" id="UP000700248">
    <property type="component" value="Unassembled WGS sequence"/>
</dbReference>
<feature type="transmembrane region" description="Helical" evidence="1">
    <location>
        <begin position="245"/>
        <end position="267"/>
    </location>
</feature>
<feature type="transmembrane region" description="Helical" evidence="1">
    <location>
        <begin position="179"/>
        <end position="200"/>
    </location>
</feature>
<dbReference type="GO" id="GO:0005886">
    <property type="term" value="C:plasma membrane"/>
    <property type="evidence" value="ECO:0007669"/>
    <property type="project" value="TreeGrafter"/>
</dbReference>
<evidence type="ECO:0000313" key="2">
    <source>
        <dbReference type="EMBL" id="HJH23794.1"/>
    </source>
</evidence>
<gene>
    <name evidence="2" type="ORF">K8U84_04495</name>
</gene>
<dbReference type="PANTHER" id="PTHR30354">
    <property type="entry name" value="GNT FAMILY GLUCONATE TRANSPORTER"/>
    <property type="match status" value="1"/>
</dbReference>
<reference evidence="2" key="1">
    <citation type="journal article" date="2021" name="PeerJ">
        <title>Extensive microbial diversity within the chicken gut microbiome revealed by metagenomics and culture.</title>
        <authorList>
            <person name="Gilroy R."/>
            <person name="Ravi A."/>
            <person name="Getino M."/>
            <person name="Pursley I."/>
            <person name="Horton D.L."/>
            <person name="Alikhan N.F."/>
            <person name="Baker D."/>
            <person name="Gharbi K."/>
            <person name="Hall N."/>
            <person name="Watson M."/>
            <person name="Adriaenssens E.M."/>
            <person name="Foster-Nyarko E."/>
            <person name="Jarju S."/>
            <person name="Secka A."/>
            <person name="Antonio M."/>
            <person name="Oren A."/>
            <person name="Chaudhuri R.R."/>
            <person name="La Ragione R."/>
            <person name="Hildebrand F."/>
            <person name="Pallen M.J."/>
        </authorList>
    </citation>
    <scope>NUCLEOTIDE SEQUENCE</scope>
    <source>
        <strain evidence="2">CHK175-13533</strain>
    </source>
</reference>
<reference evidence="2" key="2">
    <citation type="submission" date="2021-09" db="EMBL/GenBank/DDBJ databases">
        <authorList>
            <person name="Gilroy R."/>
        </authorList>
    </citation>
    <scope>NUCLEOTIDE SEQUENCE</scope>
    <source>
        <strain evidence="2">CHK175-13533</strain>
    </source>
</reference>
<accession>A0A9D3AB39</accession>
<feature type="transmembrane region" description="Helical" evidence="1">
    <location>
        <begin position="61"/>
        <end position="79"/>
    </location>
</feature>
<feature type="transmembrane region" description="Helical" evidence="1">
    <location>
        <begin position="330"/>
        <end position="352"/>
    </location>
</feature>
<keyword evidence="1" id="KW-1133">Transmembrane helix</keyword>
<dbReference type="RefSeq" id="WP_276830470.1">
    <property type="nucleotide sequence ID" value="NZ_DYTQ01000053.1"/>
</dbReference>
<feature type="transmembrane region" description="Helical" evidence="1">
    <location>
        <begin position="287"/>
        <end position="309"/>
    </location>
</feature>
<feature type="transmembrane region" description="Helical" evidence="1">
    <location>
        <begin position="414"/>
        <end position="437"/>
    </location>
</feature>
<dbReference type="GO" id="GO:0015128">
    <property type="term" value="F:gluconate transmembrane transporter activity"/>
    <property type="evidence" value="ECO:0007669"/>
    <property type="project" value="InterPro"/>
</dbReference>
<sequence>MSSTLAIVISLLLLMYLAYRGITVLLLAPLMAALAVFLSGDLHFFLPIYTETFMKALSGYVLQFLPIFLLGALFGQLMADSGAANTIARWIVQRLGYQHAVITVVLACGLLTYGGVSLFVVAFAIYPIAKNLFKAADIPKRLIPATIALGSFTFTMTAMPGTPAIQNAIPIPYYGTNVFAAPGLGLIASAIMLFGGWWWLQSRVRKAQAHNEGYGHHASDTAGTTTETLADTATPVRGPLSVMPLGLAVLPLVLVIGVNALFTYVVFPNTNFAALEQQFPQVDATKMAGLWALIIALVTACLTLVLTRLGRWENLKETINQGVFGFMLPLFNTASEVGYGAVIASLAGFAVIRDAVLNLSPENPLISEAIAMNVLAGITGSSSGGLSIALQTLGANYLAMAEQVGISPELLHRVAVMAAGGFDTLPHCGAIITLLAICKLNHRQSYANIAAVTMGVPLIALITVITLGTLFGSF</sequence>
<organism evidence="2 3">
    <name type="scientific">Paenalcaligenes hominis</name>
    <dbReference type="NCBI Taxonomy" id="643674"/>
    <lineage>
        <taxon>Bacteria</taxon>
        <taxon>Pseudomonadati</taxon>
        <taxon>Pseudomonadota</taxon>
        <taxon>Betaproteobacteria</taxon>
        <taxon>Burkholderiales</taxon>
        <taxon>Alcaligenaceae</taxon>
        <taxon>Paenalcaligenes</taxon>
    </lineage>
</organism>
<feature type="transmembrane region" description="Helical" evidence="1">
    <location>
        <begin position="30"/>
        <end position="49"/>
    </location>
</feature>
<feature type="transmembrane region" description="Helical" evidence="1">
    <location>
        <begin position="449"/>
        <end position="471"/>
    </location>
</feature>
<evidence type="ECO:0000256" key="1">
    <source>
        <dbReference type="SAM" id="Phobius"/>
    </source>
</evidence>
<feature type="transmembrane region" description="Helical" evidence="1">
    <location>
        <begin position="99"/>
        <end position="129"/>
    </location>
</feature>
<evidence type="ECO:0000313" key="3">
    <source>
        <dbReference type="Proteomes" id="UP000700248"/>
    </source>
</evidence>
<dbReference type="PANTHER" id="PTHR30354:SF7">
    <property type="entry name" value="BLL7963 PROTEIN"/>
    <property type="match status" value="1"/>
</dbReference>
<protein>
    <submittedName>
        <fullName evidence="2">GntP family permease</fullName>
    </submittedName>
</protein>
<feature type="transmembrane region" description="Helical" evidence="1">
    <location>
        <begin position="141"/>
        <end position="159"/>
    </location>
</feature>
<comment type="caution">
    <text evidence="2">The sequence shown here is derived from an EMBL/GenBank/DDBJ whole genome shotgun (WGS) entry which is preliminary data.</text>
</comment>
<proteinExistence type="predicted"/>
<name>A0A9D3AB39_9BURK</name>
<dbReference type="AlphaFoldDB" id="A0A9D3AB39"/>
<dbReference type="Pfam" id="PF02447">
    <property type="entry name" value="GntP_permease"/>
    <property type="match status" value="1"/>
</dbReference>
<keyword evidence="1" id="KW-0812">Transmembrane</keyword>
<keyword evidence="1" id="KW-0472">Membrane</keyword>
<dbReference type="EMBL" id="DYTQ01000053">
    <property type="protein sequence ID" value="HJH23794.1"/>
    <property type="molecule type" value="Genomic_DNA"/>
</dbReference>